<gene>
    <name evidence="1" type="ORF">DERP_013454</name>
</gene>
<dbReference type="EMBL" id="NJHN03000019">
    <property type="protein sequence ID" value="KAH9425262.1"/>
    <property type="molecule type" value="Genomic_DNA"/>
</dbReference>
<name>A0ABQ8JS72_DERPT</name>
<protein>
    <submittedName>
        <fullName evidence="1">Uncharacterized protein</fullName>
    </submittedName>
</protein>
<proteinExistence type="predicted"/>
<organism evidence="1 2">
    <name type="scientific">Dermatophagoides pteronyssinus</name>
    <name type="common">European house dust mite</name>
    <dbReference type="NCBI Taxonomy" id="6956"/>
    <lineage>
        <taxon>Eukaryota</taxon>
        <taxon>Metazoa</taxon>
        <taxon>Ecdysozoa</taxon>
        <taxon>Arthropoda</taxon>
        <taxon>Chelicerata</taxon>
        <taxon>Arachnida</taxon>
        <taxon>Acari</taxon>
        <taxon>Acariformes</taxon>
        <taxon>Sarcoptiformes</taxon>
        <taxon>Astigmata</taxon>
        <taxon>Psoroptidia</taxon>
        <taxon>Analgoidea</taxon>
        <taxon>Pyroglyphidae</taxon>
        <taxon>Dermatophagoidinae</taxon>
        <taxon>Dermatophagoides</taxon>
    </lineage>
</organism>
<keyword evidence="2" id="KW-1185">Reference proteome</keyword>
<reference evidence="1 2" key="1">
    <citation type="journal article" date="2018" name="J. Allergy Clin. Immunol.">
        <title>High-quality assembly of Dermatophagoides pteronyssinus genome and transcriptome reveals a wide range of novel allergens.</title>
        <authorList>
            <person name="Liu X.Y."/>
            <person name="Yang K.Y."/>
            <person name="Wang M.Q."/>
            <person name="Kwok J.S."/>
            <person name="Zeng X."/>
            <person name="Yang Z."/>
            <person name="Xiao X.J."/>
            <person name="Lau C.P."/>
            <person name="Li Y."/>
            <person name="Huang Z.M."/>
            <person name="Ba J.G."/>
            <person name="Yim A.K."/>
            <person name="Ouyang C.Y."/>
            <person name="Ngai S.M."/>
            <person name="Chan T.F."/>
            <person name="Leung E.L."/>
            <person name="Liu L."/>
            <person name="Liu Z.G."/>
            <person name="Tsui S.K."/>
        </authorList>
    </citation>
    <scope>NUCLEOTIDE SEQUENCE [LARGE SCALE GENOMIC DNA]</scope>
    <source>
        <strain evidence="1">Derp</strain>
    </source>
</reference>
<evidence type="ECO:0000313" key="1">
    <source>
        <dbReference type="EMBL" id="KAH9425262.1"/>
    </source>
</evidence>
<evidence type="ECO:0000313" key="2">
    <source>
        <dbReference type="Proteomes" id="UP000887458"/>
    </source>
</evidence>
<comment type="caution">
    <text evidence="1">The sequence shown here is derived from an EMBL/GenBank/DDBJ whole genome shotgun (WGS) entry which is preliminary data.</text>
</comment>
<dbReference type="Proteomes" id="UP000887458">
    <property type="component" value="Unassembled WGS sequence"/>
</dbReference>
<sequence>MAVLSMNNETKTIPFNTYLHTGNYFGTLLETNIDNDDDDIRLLSIVISIMLSSSINDDVITFIFHQSSISID</sequence>
<reference evidence="1 2" key="2">
    <citation type="journal article" date="2022" name="Mol. Biol. Evol.">
        <title>Comparative Genomics Reveals Insights into the Divergent Evolution of Astigmatic Mites and Household Pest Adaptations.</title>
        <authorList>
            <person name="Xiong Q."/>
            <person name="Wan A.T."/>
            <person name="Liu X."/>
            <person name="Fung C.S."/>
            <person name="Xiao X."/>
            <person name="Malainual N."/>
            <person name="Hou J."/>
            <person name="Wang L."/>
            <person name="Wang M."/>
            <person name="Yang K.Y."/>
            <person name="Cui Y."/>
            <person name="Leung E.L."/>
            <person name="Nong W."/>
            <person name="Shin S.K."/>
            <person name="Au S.W."/>
            <person name="Jeong K.Y."/>
            <person name="Chew F.T."/>
            <person name="Hui J.H."/>
            <person name="Leung T.F."/>
            <person name="Tungtrongchitr A."/>
            <person name="Zhong N."/>
            <person name="Liu Z."/>
            <person name="Tsui S.K."/>
        </authorList>
    </citation>
    <scope>NUCLEOTIDE SEQUENCE [LARGE SCALE GENOMIC DNA]</scope>
    <source>
        <strain evidence="1">Derp</strain>
    </source>
</reference>
<accession>A0ABQ8JS72</accession>